<dbReference type="GO" id="GO:0016614">
    <property type="term" value="F:oxidoreductase activity, acting on CH-OH group of donors"/>
    <property type="evidence" value="ECO:0007669"/>
    <property type="project" value="InterPro"/>
</dbReference>
<evidence type="ECO:0000256" key="1">
    <source>
        <dbReference type="ARBA" id="ARBA00001974"/>
    </source>
</evidence>
<evidence type="ECO:0000256" key="5">
    <source>
        <dbReference type="ARBA" id="ARBA00023002"/>
    </source>
</evidence>
<dbReference type="Pfam" id="PF00732">
    <property type="entry name" value="GMC_oxred_N"/>
    <property type="match status" value="1"/>
</dbReference>
<keyword evidence="3" id="KW-0285">Flavoprotein</keyword>
<feature type="domain" description="4Fe-4S ferredoxin-type" evidence="6">
    <location>
        <begin position="256"/>
        <end position="287"/>
    </location>
</feature>
<keyword evidence="4" id="KW-0274">FAD</keyword>
<organism evidence="7 8">
    <name type="scientific">Nocardiopsis composta</name>
    <dbReference type="NCBI Taxonomy" id="157465"/>
    <lineage>
        <taxon>Bacteria</taxon>
        <taxon>Bacillati</taxon>
        <taxon>Actinomycetota</taxon>
        <taxon>Actinomycetes</taxon>
        <taxon>Streptosporangiales</taxon>
        <taxon>Nocardiopsidaceae</taxon>
        <taxon>Nocardiopsis</taxon>
    </lineage>
</organism>
<evidence type="ECO:0000313" key="7">
    <source>
        <dbReference type="EMBL" id="MBB5431083.1"/>
    </source>
</evidence>
<keyword evidence="8" id="KW-1185">Reference proteome</keyword>
<reference evidence="7 8" key="1">
    <citation type="submission" date="2020-08" db="EMBL/GenBank/DDBJ databases">
        <title>Sequencing the genomes of 1000 actinobacteria strains.</title>
        <authorList>
            <person name="Klenk H.-P."/>
        </authorList>
    </citation>
    <scope>NUCLEOTIDE SEQUENCE [LARGE SCALE GENOMIC DNA]</scope>
    <source>
        <strain evidence="7 8">DSM 44551</strain>
    </source>
</reference>
<protein>
    <submittedName>
        <fullName evidence="7">Choline dehydrogenase-like flavoprotein</fullName>
    </submittedName>
</protein>
<dbReference type="AlphaFoldDB" id="A0A7W8QIF9"/>
<dbReference type="PANTHER" id="PTHR42784:SF1">
    <property type="entry name" value="PYRANOSE 2-OXIDASE"/>
    <property type="match status" value="1"/>
</dbReference>
<evidence type="ECO:0000256" key="3">
    <source>
        <dbReference type="ARBA" id="ARBA00022630"/>
    </source>
</evidence>
<evidence type="ECO:0000313" key="8">
    <source>
        <dbReference type="Proteomes" id="UP000572635"/>
    </source>
</evidence>
<comment type="similarity">
    <text evidence="2">Belongs to the GMC oxidoreductase family.</text>
</comment>
<dbReference type="InterPro" id="IPR007867">
    <property type="entry name" value="GMC_OxRtase_C"/>
</dbReference>
<dbReference type="GO" id="GO:0050660">
    <property type="term" value="F:flavin adenine dinucleotide binding"/>
    <property type="evidence" value="ECO:0007669"/>
    <property type="project" value="InterPro"/>
</dbReference>
<dbReference type="InterPro" id="IPR017896">
    <property type="entry name" value="4Fe4S_Fe-S-bd"/>
</dbReference>
<name>A0A7W8QIF9_9ACTN</name>
<dbReference type="InterPro" id="IPR036188">
    <property type="entry name" value="FAD/NAD-bd_sf"/>
</dbReference>
<sequence>MNTTAAAWDVDRRRYDAIIVGAGWAGSLVAERLGAKGWQVLVLEAGNGGDETWEGHLDSVRTFHSAVAKVPNSPHRRNTAAPSPDVLDLAPVRAPEPGGPEFTAGGYLVQRGPLPYGTDYLRSLGGSGMHWLGATPRMHKEDFSTRTAYEYGRDWPIGARELQPYYAEAEREIGVAGDADEQRRLGVVTDPDYTYPMHGIPQSHIDRHCQSRLGGHEIRDEVGGQSYTINVTGLPQARNGTPNPDYDGGAGYRPKGAVGLPDYGERCVGNASCVPICPVQARSTPVRIQAGFSGSVTVATRSVVTRVLRGRGDYVRGVEFRGYGDPATPVSRSYTAEADVVVLAAHAIENARLLLFSELADRSGQVGRNLMDHPTMVAWGLTAESDGNIGPFRGPGHTSGWEEFRFGSARRRRAPFRIEIGNWGWVWANGAPMSNVATALGVGGDGAGEVRGKGVFGPELRRFLGSTIGRQLQLQCAVEQAAAPENRVTIDPRKHRDAMGNPRPVIHYDLDEHTRRGIYAAYLVADEIFQGLGGKNRTDFRPVDGLPPLGHFVHSPGGPRGGEVHLAYHGAGHGAGTHIMGADPATSVVDSYQRTHGHPNLYAVGCGSMPSIGTSNPTVTMAALALRSAERIHQDLAELHGAVLPRPRKQNTEVSA</sequence>
<keyword evidence="5" id="KW-0560">Oxidoreductase</keyword>
<dbReference type="InterPro" id="IPR000172">
    <property type="entry name" value="GMC_OxRdtase_N"/>
</dbReference>
<comment type="cofactor">
    <cofactor evidence="1">
        <name>FAD</name>
        <dbReference type="ChEBI" id="CHEBI:57692"/>
    </cofactor>
</comment>
<evidence type="ECO:0000256" key="4">
    <source>
        <dbReference type="ARBA" id="ARBA00022827"/>
    </source>
</evidence>
<dbReference type="RefSeq" id="WP_184390046.1">
    <property type="nucleotide sequence ID" value="NZ_BAAAJD010000158.1"/>
</dbReference>
<accession>A0A7W8QIF9</accession>
<evidence type="ECO:0000256" key="2">
    <source>
        <dbReference type="ARBA" id="ARBA00010790"/>
    </source>
</evidence>
<dbReference type="PANTHER" id="PTHR42784">
    <property type="entry name" value="PYRANOSE 2-OXIDASE"/>
    <property type="match status" value="1"/>
</dbReference>
<gene>
    <name evidence="7" type="ORF">HDA36_001167</name>
</gene>
<dbReference type="PROSITE" id="PS51379">
    <property type="entry name" value="4FE4S_FER_2"/>
    <property type="match status" value="1"/>
</dbReference>
<dbReference type="EMBL" id="JACHDB010000001">
    <property type="protein sequence ID" value="MBB5431083.1"/>
    <property type="molecule type" value="Genomic_DNA"/>
</dbReference>
<evidence type="ECO:0000259" key="6">
    <source>
        <dbReference type="PROSITE" id="PS51379"/>
    </source>
</evidence>
<proteinExistence type="inferred from homology"/>
<comment type="caution">
    <text evidence="7">The sequence shown here is derived from an EMBL/GenBank/DDBJ whole genome shotgun (WGS) entry which is preliminary data.</text>
</comment>
<dbReference type="InterPro" id="IPR051473">
    <property type="entry name" value="P2Ox-like"/>
</dbReference>
<dbReference type="Pfam" id="PF05199">
    <property type="entry name" value="GMC_oxred_C"/>
    <property type="match status" value="1"/>
</dbReference>
<dbReference type="Proteomes" id="UP000572635">
    <property type="component" value="Unassembled WGS sequence"/>
</dbReference>
<dbReference type="Gene3D" id="3.50.50.60">
    <property type="entry name" value="FAD/NAD(P)-binding domain"/>
    <property type="match status" value="2"/>
</dbReference>
<dbReference type="SUPFAM" id="SSF51905">
    <property type="entry name" value="FAD/NAD(P)-binding domain"/>
    <property type="match status" value="1"/>
</dbReference>